<name>A0A375EDJ9_9BURK</name>
<dbReference type="AlphaFoldDB" id="A0A375EDJ9"/>
<gene>
    <name evidence="1" type="ORF">CBM2613_P70003</name>
</gene>
<accession>A0A375EDJ9</accession>
<dbReference type="EMBL" id="LT976981">
    <property type="protein sequence ID" value="SOZ74897.1"/>
    <property type="molecule type" value="Genomic_DNA"/>
</dbReference>
<keyword evidence="1" id="KW-0614">Plasmid</keyword>
<evidence type="ECO:0000313" key="2">
    <source>
        <dbReference type="Proteomes" id="UP000256952"/>
    </source>
</evidence>
<sequence>MRQAARRTRFFRAVAIRPTSYPAVRDVSMSPEVIAGTASAQAASTLRHDRCACAVIIVDIQRASAA</sequence>
<protein>
    <submittedName>
        <fullName evidence="1">Uncharacterized protein</fullName>
    </submittedName>
</protein>
<geneLocation type="plasmid" evidence="2">
    <name>cbm2613_p</name>
</geneLocation>
<evidence type="ECO:0000313" key="1">
    <source>
        <dbReference type="EMBL" id="SOZ74897.1"/>
    </source>
</evidence>
<organism evidence="1 2">
    <name type="scientific">Cupriavidus taiwanensis</name>
    <dbReference type="NCBI Taxonomy" id="164546"/>
    <lineage>
        <taxon>Bacteria</taxon>
        <taxon>Pseudomonadati</taxon>
        <taxon>Pseudomonadota</taxon>
        <taxon>Betaproteobacteria</taxon>
        <taxon>Burkholderiales</taxon>
        <taxon>Burkholderiaceae</taxon>
        <taxon>Cupriavidus</taxon>
    </lineage>
</organism>
<proteinExistence type="predicted"/>
<dbReference type="Proteomes" id="UP000256952">
    <property type="component" value="Plasmid CBM2613_p"/>
</dbReference>
<reference evidence="2" key="1">
    <citation type="submission" date="2018-01" db="EMBL/GenBank/DDBJ databases">
        <authorList>
            <person name="Gaut B.S."/>
            <person name="Morton B.R."/>
            <person name="Clegg M.T."/>
            <person name="Duvall M.R."/>
        </authorList>
    </citation>
    <scope>NUCLEOTIDE SEQUENCE [LARGE SCALE GENOMIC DNA]</scope>
    <source>
        <plasmid evidence="2">Plasmid cbm2613_p</plasmid>
    </source>
</reference>